<dbReference type="Proteomes" id="UP000626370">
    <property type="component" value="Unassembled WGS sequence"/>
</dbReference>
<sequence length="344" mass="37559">MFNKKNLLMATGLLAISSAANAAYTIKINDTDSISFGGYLQADVRYVDGNVNSYLGDFWIGNAAEGDVSSVKFSAASSRLNTKYVHGDITGFVEMDFYTGTGNEVLTNSISPRLRHAFIKYKNWTVGQTWSTFMNTSSLAEAADFGGPLVASAFIRQTQIRYTNGNFQVAIENPESYGGDASQDSIPDVVGKYTFNGDWGNISVAAVARQLNTVGGESESALAYGISGKIKTIGNDDFRFAFHGGNAGRYVGATAATDLVGEEVEDVTSIMVAYRHFWTETLRSNIFYGNTETDESDRDRTHWGINIFKSITKELSYGVEVGNYEVADMDLDSNYAQVSIKYVL</sequence>
<evidence type="ECO:0000313" key="2">
    <source>
        <dbReference type="EMBL" id="GHE97268.1"/>
    </source>
</evidence>
<organism evidence="2 3">
    <name type="scientific">Thalassotalea profundi</name>
    <dbReference type="NCBI Taxonomy" id="2036687"/>
    <lineage>
        <taxon>Bacteria</taxon>
        <taxon>Pseudomonadati</taxon>
        <taxon>Pseudomonadota</taxon>
        <taxon>Gammaproteobacteria</taxon>
        <taxon>Alteromonadales</taxon>
        <taxon>Colwelliaceae</taxon>
        <taxon>Thalassotalea</taxon>
    </lineage>
</organism>
<keyword evidence="3" id="KW-1185">Reference proteome</keyword>
<reference evidence="3" key="1">
    <citation type="journal article" date="2019" name="Int. J. Syst. Evol. Microbiol.">
        <title>The Global Catalogue of Microorganisms (GCM) 10K type strain sequencing project: providing services to taxonomists for standard genome sequencing and annotation.</title>
        <authorList>
            <consortium name="The Broad Institute Genomics Platform"/>
            <consortium name="The Broad Institute Genome Sequencing Center for Infectious Disease"/>
            <person name="Wu L."/>
            <person name="Ma J."/>
        </authorList>
    </citation>
    <scope>NUCLEOTIDE SEQUENCE [LARGE SCALE GENOMIC DNA]</scope>
    <source>
        <strain evidence="3">CGMCC 1.15922</strain>
    </source>
</reference>
<keyword evidence="1" id="KW-0732">Signal</keyword>
<dbReference type="RefSeq" id="WP_189378927.1">
    <property type="nucleotide sequence ID" value="NZ_BNAH01000012.1"/>
</dbReference>
<feature type="chain" id="PRO_5046888718" description="Porin" evidence="1">
    <location>
        <begin position="23"/>
        <end position="344"/>
    </location>
</feature>
<evidence type="ECO:0000313" key="3">
    <source>
        <dbReference type="Proteomes" id="UP000626370"/>
    </source>
</evidence>
<evidence type="ECO:0008006" key="4">
    <source>
        <dbReference type="Google" id="ProtNLM"/>
    </source>
</evidence>
<feature type="signal peptide" evidence="1">
    <location>
        <begin position="1"/>
        <end position="22"/>
    </location>
</feature>
<name>A0ABQ3IWX0_9GAMM</name>
<dbReference type="Pfam" id="PF19577">
    <property type="entry name" value="DcaP"/>
    <property type="match status" value="1"/>
</dbReference>
<dbReference type="SUPFAM" id="SSF56935">
    <property type="entry name" value="Porins"/>
    <property type="match status" value="1"/>
</dbReference>
<dbReference type="InterPro" id="IPR045748">
    <property type="entry name" value="DcaP"/>
</dbReference>
<proteinExistence type="predicted"/>
<protein>
    <recommendedName>
        <fullName evidence="4">Porin</fullName>
    </recommendedName>
</protein>
<comment type="caution">
    <text evidence="2">The sequence shown here is derived from an EMBL/GenBank/DDBJ whole genome shotgun (WGS) entry which is preliminary data.</text>
</comment>
<evidence type="ECO:0000256" key="1">
    <source>
        <dbReference type="SAM" id="SignalP"/>
    </source>
</evidence>
<dbReference type="EMBL" id="BNAH01000012">
    <property type="protein sequence ID" value="GHE97268.1"/>
    <property type="molecule type" value="Genomic_DNA"/>
</dbReference>
<accession>A0ABQ3IWX0</accession>
<gene>
    <name evidence="2" type="ORF">GCM10011501_28530</name>
</gene>